<dbReference type="EMBL" id="MT936929">
    <property type="protein sequence ID" value="QWQ50056.1"/>
    <property type="molecule type" value="Genomic_DNA"/>
</dbReference>
<keyword evidence="9 14" id="KW-0249">Electron transport</keyword>
<accession>A0A8F1N6Y5</accession>
<keyword evidence="12 14" id="KW-0496">Mitochondrion</keyword>
<evidence type="ECO:0000256" key="4">
    <source>
        <dbReference type="ARBA" id="ARBA00022617"/>
    </source>
</evidence>
<dbReference type="GO" id="GO:0016491">
    <property type="term" value="F:oxidoreductase activity"/>
    <property type="evidence" value="ECO:0007669"/>
    <property type="project" value="UniProtKB-UniRule"/>
</dbReference>
<dbReference type="Gene3D" id="1.20.810.10">
    <property type="entry name" value="Cytochrome Bc1 Complex, Chain C"/>
    <property type="match status" value="1"/>
</dbReference>
<dbReference type="SUPFAM" id="SSF81648">
    <property type="entry name" value="a domain/subunit of cytochrome bc1 complex (Ubiquinol-cytochrome c reductase)"/>
    <property type="match status" value="1"/>
</dbReference>
<dbReference type="Pfam" id="PF00032">
    <property type="entry name" value="Cytochrom_B_C"/>
    <property type="match status" value="1"/>
</dbReference>
<evidence type="ECO:0000256" key="8">
    <source>
        <dbReference type="ARBA" id="ARBA00022792"/>
    </source>
</evidence>
<keyword evidence="3 14" id="KW-0813">Transport</keyword>
<comment type="similarity">
    <text evidence="14">Belongs to the cytochrome b family.</text>
</comment>
<comment type="cofactor">
    <cofactor evidence="14">
        <name>heme b</name>
        <dbReference type="ChEBI" id="CHEBI:60344"/>
    </cofactor>
    <text evidence="14">Binds 2 heme groups non-covalently.</text>
</comment>
<reference evidence="19" key="1">
    <citation type="journal article" date="2021" name="Syst. Biodivers.">
        <title>Quest for the type species of the genus Hepatozoon # phylogenetic position of hemogregarines of rats and consequences for taxonomy.</title>
        <authorList>
            <person name="Hrazdilova K."/>
            <person name="Cervena B."/>
            <person name="Blanvillain C."/>
            <person name="Foronda P."/>
            <person name="Modry D."/>
        </authorList>
    </citation>
    <scope>NUCLEOTIDE SEQUENCE</scope>
    <source>
        <strain evidence="17">R29</strain>
        <strain evidence="18">R38</strain>
        <strain evidence="19">R41</strain>
        <strain evidence="20">R50</strain>
    </source>
</reference>
<feature type="domain" description="Cytochrome b/b6 N-terminal region profile" evidence="15">
    <location>
        <begin position="16"/>
        <end position="221"/>
    </location>
</feature>
<organism evidence="19">
    <name type="scientific">Hepatozoon sp</name>
    <dbReference type="NCBI Taxonomy" id="1484059"/>
    <lineage>
        <taxon>Eukaryota</taxon>
        <taxon>Sar</taxon>
        <taxon>Alveolata</taxon>
        <taxon>Apicomplexa</taxon>
        <taxon>Adeleorina</taxon>
        <taxon>Hepatozoidae</taxon>
        <taxon>Hepatozoon</taxon>
    </lineage>
</organism>
<feature type="transmembrane region" description="Helical" evidence="14">
    <location>
        <begin position="92"/>
        <end position="111"/>
    </location>
</feature>
<dbReference type="CDD" id="cd00284">
    <property type="entry name" value="Cytochrome_b_N"/>
    <property type="match status" value="1"/>
</dbReference>
<feature type="transmembrane region" description="Helical" evidence="14">
    <location>
        <begin position="234"/>
        <end position="261"/>
    </location>
</feature>
<evidence type="ECO:0000256" key="12">
    <source>
        <dbReference type="ARBA" id="ARBA00023128"/>
    </source>
</evidence>
<feature type="transmembrane region" description="Helical" evidence="14">
    <location>
        <begin position="335"/>
        <end position="352"/>
    </location>
</feature>
<evidence type="ECO:0000259" key="15">
    <source>
        <dbReference type="PROSITE" id="PS51002"/>
    </source>
</evidence>
<dbReference type="PROSITE" id="PS51002">
    <property type="entry name" value="CYTB_NTER"/>
    <property type="match status" value="1"/>
</dbReference>
<evidence type="ECO:0000313" key="18">
    <source>
        <dbReference type="EMBL" id="QWQ50059.1"/>
    </source>
</evidence>
<evidence type="ECO:0000313" key="17">
    <source>
        <dbReference type="EMBL" id="QWQ50056.1"/>
    </source>
</evidence>
<dbReference type="PROSITE" id="PS51003">
    <property type="entry name" value="CYTB_CTER"/>
    <property type="match status" value="1"/>
</dbReference>
<keyword evidence="8" id="KW-0999">Mitochondrion inner membrane</keyword>
<dbReference type="EMBL" id="MT936932">
    <property type="protein sequence ID" value="QWQ50065.1"/>
    <property type="molecule type" value="Genomic_DNA"/>
</dbReference>
<evidence type="ECO:0000256" key="14">
    <source>
        <dbReference type="RuleBase" id="RU362117"/>
    </source>
</evidence>
<dbReference type="GO" id="GO:0008121">
    <property type="term" value="F:quinol-cytochrome-c reductase activity"/>
    <property type="evidence" value="ECO:0007669"/>
    <property type="project" value="TreeGrafter"/>
</dbReference>
<dbReference type="AlphaFoldDB" id="A0A8F1N6Y5"/>
<name>A0A8F1N6Y5_9APIC</name>
<dbReference type="GO" id="GO:0006122">
    <property type="term" value="P:mitochondrial electron transport, ubiquinol to cytochrome c"/>
    <property type="evidence" value="ECO:0007669"/>
    <property type="project" value="TreeGrafter"/>
</dbReference>
<proteinExistence type="inferred from homology"/>
<evidence type="ECO:0000256" key="9">
    <source>
        <dbReference type="ARBA" id="ARBA00022982"/>
    </source>
</evidence>
<dbReference type="InterPro" id="IPR016174">
    <property type="entry name" value="Di-haem_cyt_TM"/>
</dbReference>
<dbReference type="GO" id="GO:0046872">
    <property type="term" value="F:metal ion binding"/>
    <property type="evidence" value="ECO:0007669"/>
    <property type="project" value="UniProtKB-UniRule"/>
</dbReference>
<keyword evidence="10 14" id="KW-1133">Transmembrane helix</keyword>
<feature type="transmembrane region" description="Helical" evidence="14">
    <location>
        <begin position="155"/>
        <end position="178"/>
    </location>
</feature>
<evidence type="ECO:0000256" key="5">
    <source>
        <dbReference type="ARBA" id="ARBA00022660"/>
    </source>
</evidence>
<dbReference type="PANTHER" id="PTHR19271:SF16">
    <property type="entry name" value="CYTOCHROME B"/>
    <property type="match status" value="1"/>
</dbReference>
<gene>
    <name evidence="19" type="primary">CYTB</name>
</gene>
<keyword evidence="7 14" id="KW-0479">Metal-binding</keyword>
<sequence>MLYGLWPSGYKSSNFIAYNMVSCLAINQVKAHLQTYPCPININFMWNFGFLVAIAFMLQIISGVLLASLFTAEISLAFNSVQYMIREIGSGWLFRYLHATVASFVFIFTYIHMIRAISFGSCYYLSLTWSSGLVMFILTIVTAFLGYVLPWGQMSFWAATVITNLLSSIPYLVSWLCGGYYVSNPTLKRFFVLHFILPFVVLGLILIHILYLHITGSNNPLGLDTPNKVTFYPTILWLDLKGLSSFVVILSIQLFIGIVTLSHPDNSCVVDRFVTPLQIVPEWYFLPFYAMLKAIPHKTSGLIVMICSIQCLYLLAEQRQVNTKLPIKYTHGRSITSMSFWLYSCLYSLIWVGSQLPQCTFLSYGRIFVISYFIMILVILGLLNTAY</sequence>
<keyword evidence="6 14" id="KW-0812">Transmembrane</keyword>
<dbReference type="InterPro" id="IPR048259">
    <property type="entry name" value="Cytochrome_b_N_euk/bac"/>
</dbReference>
<geneLocation type="mitochondrion" evidence="19"/>
<protein>
    <recommendedName>
        <fullName evidence="2 14">Cytochrome b</fullName>
    </recommendedName>
</protein>
<evidence type="ECO:0000313" key="19">
    <source>
        <dbReference type="EMBL" id="QWQ50062.1"/>
    </source>
</evidence>
<evidence type="ECO:0000256" key="6">
    <source>
        <dbReference type="ARBA" id="ARBA00022692"/>
    </source>
</evidence>
<feature type="domain" description="Cytochrome b/b6 C-terminal region profile" evidence="16">
    <location>
        <begin position="221"/>
        <end position="387"/>
    </location>
</feature>
<dbReference type="SUPFAM" id="SSF81342">
    <property type="entry name" value="Transmembrane di-heme cytochromes"/>
    <property type="match status" value="1"/>
</dbReference>
<dbReference type="EMBL" id="MT936930">
    <property type="protein sequence ID" value="QWQ50059.1"/>
    <property type="molecule type" value="Genomic_DNA"/>
</dbReference>
<dbReference type="InterPro" id="IPR005798">
    <property type="entry name" value="Cyt_b/b6_C"/>
</dbReference>
<evidence type="ECO:0000256" key="7">
    <source>
        <dbReference type="ARBA" id="ARBA00022723"/>
    </source>
</evidence>
<dbReference type="GO" id="GO:0005743">
    <property type="term" value="C:mitochondrial inner membrane"/>
    <property type="evidence" value="ECO:0007669"/>
    <property type="project" value="UniProtKB-SubCell"/>
</dbReference>
<evidence type="ECO:0000256" key="13">
    <source>
        <dbReference type="ARBA" id="ARBA00023136"/>
    </source>
</evidence>
<evidence type="ECO:0000256" key="11">
    <source>
        <dbReference type="ARBA" id="ARBA00023004"/>
    </source>
</evidence>
<comment type="subcellular location">
    <subcellularLocation>
        <location evidence="1">Mitochondrion inner membrane</location>
        <topology evidence="1">Multi-pass membrane protein</topology>
    </subcellularLocation>
</comment>
<comment type="function">
    <text evidence="14">Component of the ubiquinol-cytochrome c reductase complex (complex III or cytochrome b-c1 complex) that is part of the mitochondrial respiratory chain. The b-c1 complex mediates electron transfer from ubiquinol to cytochrome c. Contributes to the generation of a proton gradient across the mitochondrial membrane that is then used for ATP synthesis.</text>
</comment>
<feature type="transmembrane region" description="Helical" evidence="14">
    <location>
        <begin position="298"/>
        <end position="315"/>
    </location>
</feature>
<keyword evidence="4 14" id="KW-0349">Heme</keyword>
<keyword evidence="11 14" id="KW-0408">Iron</keyword>
<dbReference type="InterPro" id="IPR036150">
    <property type="entry name" value="Cyt_b/b6_C_sf"/>
</dbReference>
<dbReference type="InterPro" id="IPR005797">
    <property type="entry name" value="Cyt_b/b6_N"/>
</dbReference>
<dbReference type="PANTHER" id="PTHR19271">
    <property type="entry name" value="CYTOCHROME B"/>
    <property type="match status" value="1"/>
</dbReference>
<keyword evidence="5 14" id="KW-0679">Respiratory chain</keyword>
<evidence type="ECO:0000256" key="2">
    <source>
        <dbReference type="ARBA" id="ARBA00013531"/>
    </source>
</evidence>
<dbReference type="EMBL" id="MT936931">
    <property type="protein sequence ID" value="QWQ50062.1"/>
    <property type="molecule type" value="Genomic_DNA"/>
</dbReference>
<keyword evidence="13 14" id="KW-0472">Membrane</keyword>
<dbReference type="Pfam" id="PF00033">
    <property type="entry name" value="Cytochrome_B"/>
    <property type="match status" value="1"/>
</dbReference>
<evidence type="ECO:0000256" key="3">
    <source>
        <dbReference type="ARBA" id="ARBA00022448"/>
    </source>
</evidence>
<feature type="transmembrane region" description="Helical" evidence="14">
    <location>
        <begin position="190"/>
        <end position="214"/>
    </location>
</feature>
<feature type="transmembrane region" description="Helical" evidence="14">
    <location>
        <begin position="364"/>
        <end position="383"/>
    </location>
</feature>
<feature type="transmembrane region" description="Helical" evidence="14">
    <location>
        <begin position="45"/>
        <end position="72"/>
    </location>
</feature>
<feature type="transmembrane region" description="Helical" evidence="14">
    <location>
        <begin position="123"/>
        <end position="149"/>
    </location>
</feature>
<evidence type="ECO:0000313" key="20">
    <source>
        <dbReference type="EMBL" id="QWQ50065.1"/>
    </source>
</evidence>
<evidence type="ECO:0000259" key="16">
    <source>
        <dbReference type="PROSITE" id="PS51003"/>
    </source>
</evidence>
<evidence type="ECO:0000256" key="10">
    <source>
        <dbReference type="ARBA" id="ARBA00022989"/>
    </source>
</evidence>
<dbReference type="InterPro" id="IPR027387">
    <property type="entry name" value="Cytb/b6-like_sf"/>
</dbReference>
<evidence type="ECO:0000256" key="1">
    <source>
        <dbReference type="ARBA" id="ARBA00004448"/>
    </source>
</evidence>